<name>A0A4U6UY27_SETVI</name>
<dbReference type="EMBL" id="CM016555">
    <property type="protein sequence ID" value="TKW20822.1"/>
    <property type="molecule type" value="Genomic_DNA"/>
</dbReference>
<dbReference type="Proteomes" id="UP000298652">
    <property type="component" value="Chromosome 4"/>
</dbReference>
<feature type="compositionally biased region" description="Low complexity" evidence="1">
    <location>
        <begin position="12"/>
        <end position="31"/>
    </location>
</feature>
<dbReference type="AlphaFoldDB" id="A0A4U6UY27"/>
<evidence type="ECO:0000313" key="2">
    <source>
        <dbReference type="EMBL" id="TKW20822.1"/>
    </source>
</evidence>
<sequence>MYHIFYVFTTSMTSRGPTSPSPTTLRLSQPTRHSKRQRLPGRTTTPVVVPHGQASVALARMDGNASSGGAHLHSPPA</sequence>
<proteinExistence type="predicted"/>
<accession>A0A4U6UY27</accession>
<protein>
    <submittedName>
        <fullName evidence="2">Uncharacterized protein</fullName>
    </submittedName>
</protein>
<reference evidence="2" key="1">
    <citation type="submission" date="2019-03" db="EMBL/GenBank/DDBJ databases">
        <title>WGS assembly of Setaria viridis.</title>
        <authorList>
            <person name="Huang P."/>
            <person name="Jenkins J."/>
            <person name="Grimwood J."/>
            <person name="Barry K."/>
            <person name="Healey A."/>
            <person name="Mamidi S."/>
            <person name="Sreedasyam A."/>
            <person name="Shu S."/>
            <person name="Feldman M."/>
            <person name="Wu J."/>
            <person name="Yu Y."/>
            <person name="Chen C."/>
            <person name="Johnson J."/>
            <person name="Rokhsar D."/>
            <person name="Baxter I."/>
            <person name="Schmutz J."/>
            <person name="Brutnell T."/>
            <person name="Kellogg E."/>
        </authorList>
    </citation>
    <scope>NUCLEOTIDE SEQUENCE [LARGE SCALE GENOMIC DNA]</scope>
</reference>
<evidence type="ECO:0000313" key="3">
    <source>
        <dbReference type="Proteomes" id="UP000298652"/>
    </source>
</evidence>
<evidence type="ECO:0000256" key="1">
    <source>
        <dbReference type="SAM" id="MobiDB-lite"/>
    </source>
</evidence>
<keyword evidence="3" id="KW-1185">Reference proteome</keyword>
<feature type="region of interest" description="Disordered" evidence="1">
    <location>
        <begin position="12"/>
        <end position="47"/>
    </location>
</feature>
<gene>
    <name evidence="2" type="ORF">SEVIR_4G114101v2</name>
</gene>
<dbReference type="Gramene" id="TKW20822">
    <property type="protein sequence ID" value="TKW20822"/>
    <property type="gene ID" value="SEVIR_4G114101v2"/>
</dbReference>
<organism evidence="2 3">
    <name type="scientific">Setaria viridis</name>
    <name type="common">Green bristlegrass</name>
    <name type="synonym">Setaria italica subsp. viridis</name>
    <dbReference type="NCBI Taxonomy" id="4556"/>
    <lineage>
        <taxon>Eukaryota</taxon>
        <taxon>Viridiplantae</taxon>
        <taxon>Streptophyta</taxon>
        <taxon>Embryophyta</taxon>
        <taxon>Tracheophyta</taxon>
        <taxon>Spermatophyta</taxon>
        <taxon>Magnoliopsida</taxon>
        <taxon>Liliopsida</taxon>
        <taxon>Poales</taxon>
        <taxon>Poaceae</taxon>
        <taxon>PACMAD clade</taxon>
        <taxon>Panicoideae</taxon>
        <taxon>Panicodae</taxon>
        <taxon>Paniceae</taxon>
        <taxon>Cenchrinae</taxon>
        <taxon>Setaria</taxon>
    </lineage>
</organism>